<proteinExistence type="predicted"/>
<reference evidence="1" key="1">
    <citation type="submission" date="2021-01" db="UniProtKB">
        <authorList>
            <consortium name="EnsemblPlants"/>
        </authorList>
    </citation>
    <scope>IDENTIFICATION</scope>
</reference>
<dbReference type="EnsemblPlants" id="Kaladp0033s0007.1.v1.1">
    <property type="protein sequence ID" value="Kaladp0033s0007.1.v1.1.CDS.1"/>
    <property type="gene ID" value="Kaladp0033s0007.v1.1"/>
</dbReference>
<organism evidence="1 2">
    <name type="scientific">Kalanchoe fedtschenkoi</name>
    <name type="common">Lavender scallops</name>
    <name type="synonym">South American air plant</name>
    <dbReference type="NCBI Taxonomy" id="63787"/>
    <lineage>
        <taxon>Eukaryota</taxon>
        <taxon>Viridiplantae</taxon>
        <taxon>Streptophyta</taxon>
        <taxon>Embryophyta</taxon>
        <taxon>Tracheophyta</taxon>
        <taxon>Spermatophyta</taxon>
        <taxon>Magnoliopsida</taxon>
        <taxon>eudicotyledons</taxon>
        <taxon>Gunneridae</taxon>
        <taxon>Pentapetalae</taxon>
        <taxon>Saxifragales</taxon>
        <taxon>Crassulaceae</taxon>
        <taxon>Kalanchoe</taxon>
    </lineage>
</organism>
<sequence>MISSFTFSRNPSFKNPLPVPHLRLLLRRALLQLLRPISWCIDCWIYSSISRGTSMAATLASTDRGNLTPAE</sequence>
<dbReference type="AlphaFoldDB" id="A0A7N0TDA4"/>
<dbReference type="Gramene" id="Kaladp0033s0007.1.v1.1">
    <property type="protein sequence ID" value="Kaladp0033s0007.1.v1.1.CDS.1"/>
    <property type="gene ID" value="Kaladp0033s0007.v1.1"/>
</dbReference>
<name>A0A7N0TDA4_KALFE</name>
<evidence type="ECO:0000313" key="2">
    <source>
        <dbReference type="Proteomes" id="UP000594263"/>
    </source>
</evidence>
<protein>
    <submittedName>
        <fullName evidence="1">Uncharacterized protein</fullName>
    </submittedName>
</protein>
<accession>A0A7N0TDA4</accession>
<keyword evidence="2" id="KW-1185">Reference proteome</keyword>
<evidence type="ECO:0000313" key="1">
    <source>
        <dbReference type="EnsemblPlants" id="Kaladp0033s0007.1.v1.1.CDS.1"/>
    </source>
</evidence>
<dbReference type="Proteomes" id="UP000594263">
    <property type="component" value="Unplaced"/>
</dbReference>